<dbReference type="EMBL" id="JARPUR010000003">
    <property type="protein sequence ID" value="KAK4879399.1"/>
    <property type="molecule type" value="Genomic_DNA"/>
</dbReference>
<protein>
    <submittedName>
        <fullName evidence="3">Uncharacterized protein</fullName>
    </submittedName>
</protein>
<accession>A0AAN7P8W4</accession>
<keyword evidence="1 2" id="KW-0732">Signal</keyword>
<evidence type="ECO:0000256" key="2">
    <source>
        <dbReference type="SAM" id="SignalP"/>
    </source>
</evidence>
<dbReference type="AlphaFoldDB" id="A0AAN7P8W4"/>
<proteinExistence type="predicted"/>
<organism evidence="3 4">
    <name type="scientific">Aquatica leii</name>
    <dbReference type="NCBI Taxonomy" id="1421715"/>
    <lineage>
        <taxon>Eukaryota</taxon>
        <taxon>Metazoa</taxon>
        <taxon>Ecdysozoa</taxon>
        <taxon>Arthropoda</taxon>
        <taxon>Hexapoda</taxon>
        <taxon>Insecta</taxon>
        <taxon>Pterygota</taxon>
        <taxon>Neoptera</taxon>
        <taxon>Endopterygota</taxon>
        <taxon>Coleoptera</taxon>
        <taxon>Polyphaga</taxon>
        <taxon>Elateriformia</taxon>
        <taxon>Elateroidea</taxon>
        <taxon>Lampyridae</taxon>
        <taxon>Luciolinae</taxon>
        <taxon>Aquatica</taxon>
    </lineage>
</organism>
<dbReference type="GO" id="GO:0005615">
    <property type="term" value="C:extracellular space"/>
    <property type="evidence" value="ECO:0007669"/>
    <property type="project" value="TreeGrafter"/>
</dbReference>
<reference evidence="4" key="1">
    <citation type="submission" date="2023-01" db="EMBL/GenBank/DDBJ databases">
        <title>Key to firefly adult light organ development and bioluminescence: homeobox transcription factors regulate luciferase expression and transportation to peroxisome.</title>
        <authorList>
            <person name="Fu X."/>
        </authorList>
    </citation>
    <scope>NUCLEOTIDE SEQUENCE [LARGE SCALE GENOMIC DNA]</scope>
</reference>
<dbReference type="GO" id="GO:0007608">
    <property type="term" value="P:sensory perception of smell"/>
    <property type="evidence" value="ECO:0007669"/>
    <property type="project" value="TreeGrafter"/>
</dbReference>
<feature type="chain" id="PRO_5043047807" evidence="2">
    <location>
        <begin position="22"/>
        <end position="135"/>
    </location>
</feature>
<dbReference type="SMART" id="SM00708">
    <property type="entry name" value="PhBP"/>
    <property type="match status" value="1"/>
</dbReference>
<feature type="signal peptide" evidence="2">
    <location>
        <begin position="1"/>
        <end position="21"/>
    </location>
</feature>
<dbReference type="InterPro" id="IPR036728">
    <property type="entry name" value="PBP_GOBP_sf"/>
</dbReference>
<sequence length="135" mass="14995">MVSLVICFAIVHFCITKPSLAMSSSVFQAWYKSINPVVEECISETGVDAKTARKLFEIILPDEGEVRCFVKCLDTKLGFLRPDGSFDKAVMMEKLDHLTPEIAVECVDKFEAEPDSCLKSYKASTCIAAKVLFSE</sequence>
<dbReference type="SUPFAM" id="SSF47565">
    <property type="entry name" value="Insect pheromone/odorant-binding proteins"/>
    <property type="match status" value="1"/>
</dbReference>
<dbReference type="Pfam" id="PF01395">
    <property type="entry name" value="PBP_GOBP"/>
    <property type="match status" value="1"/>
</dbReference>
<name>A0AAN7P8W4_9COLE</name>
<comment type="caution">
    <text evidence="3">The sequence shown here is derived from an EMBL/GenBank/DDBJ whole genome shotgun (WGS) entry which is preliminary data.</text>
</comment>
<evidence type="ECO:0000256" key="1">
    <source>
        <dbReference type="ARBA" id="ARBA00022729"/>
    </source>
</evidence>
<dbReference type="PANTHER" id="PTHR11857">
    <property type="entry name" value="ODORANT BINDING PROTEIN-RELATED"/>
    <property type="match status" value="1"/>
</dbReference>
<gene>
    <name evidence="3" type="ORF">RN001_007545</name>
</gene>
<keyword evidence="4" id="KW-1185">Reference proteome</keyword>
<dbReference type="CDD" id="cd23992">
    <property type="entry name" value="PBP_GOBP"/>
    <property type="match status" value="1"/>
</dbReference>
<dbReference type="InterPro" id="IPR006170">
    <property type="entry name" value="PBP/GOBP"/>
</dbReference>
<dbReference type="Proteomes" id="UP001353858">
    <property type="component" value="Unassembled WGS sequence"/>
</dbReference>
<dbReference type="GO" id="GO:0005549">
    <property type="term" value="F:odorant binding"/>
    <property type="evidence" value="ECO:0007669"/>
    <property type="project" value="InterPro"/>
</dbReference>
<evidence type="ECO:0000313" key="3">
    <source>
        <dbReference type="EMBL" id="KAK4879399.1"/>
    </source>
</evidence>
<dbReference type="Gene3D" id="1.10.238.20">
    <property type="entry name" value="Pheromone/general odorant binding protein domain"/>
    <property type="match status" value="1"/>
</dbReference>
<evidence type="ECO:0000313" key="4">
    <source>
        <dbReference type="Proteomes" id="UP001353858"/>
    </source>
</evidence>